<reference evidence="1 2" key="1">
    <citation type="submission" date="2020-08" db="EMBL/GenBank/DDBJ databases">
        <title>Genome sequence of Rhodobacteraceae bacterium Lw-13e.</title>
        <authorList>
            <person name="Poehlein A."/>
            <person name="Wolter L."/>
            <person name="Daniel R."/>
            <person name="Brinkhoff T."/>
        </authorList>
    </citation>
    <scope>NUCLEOTIDE SEQUENCE [LARGE SCALE GENOMIC DNA]</scope>
    <source>
        <strain evidence="1 2">Lw-13e</strain>
    </source>
</reference>
<dbReference type="Proteomes" id="UP000283786">
    <property type="component" value="Chromosome"/>
</dbReference>
<dbReference type="AlphaFoldDB" id="A0A418SI09"/>
<organism evidence="1 2">
    <name type="scientific">Pseudooceanicola algae</name>
    <dbReference type="NCBI Taxonomy" id="1537215"/>
    <lineage>
        <taxon>Bacteria</taxon>
        <taxon>Pseudomonadati</taxon>
        <taxon>Pseudomonadota</taxon>
        <taxon>Alphaproteobacteria</taxon>
        <taxon>Rhodobacterales</taxon>
        <taxon>Paracoccaceae</taxon>
        <taxon>Pseudooceanicola</taxon>
    </lineage>
</organism>
<protein>
    <recommendedName>
        <fullName evidence="3">Arginine transporter</fullName>
    </recommendedName>
</protein>
<accession>A0A418SI09</accession>
<gene>
    <name evidence="1" type="ORF">PSAL_033760</name>
</gene>
<dbReference type="EMBL" id="CP060436">
    <property type="protein sequence ID" value="QPM92113.1"/>
    <property type="molecule type" value="Genomic_DNA"/>
</dbReference>
<proteinExistence type="predicted"/>
<evidence type="ECO:0000313" key="1">
    <source>
        <dbReference type="EMBL" id="QPM92113.1"/>
    </source>
</evidence>
<evidence type="ECO:0008006" key="3">
    <source>
        <dbReference type="Google" id="ProtNLM"/>
    </source>
</evidence>
<dbReference type="KEGG" id="palw:PSAL_033760"/>
<sequence>MKTIFPRAALTAGFVAATCLTFAGAFPAQAGPVSQACLGSSKGAGQTRLCGCIQQVADMTMNRSDQRLAAKIFQEPDRAQEVKMSKRPRDDAFWERYTSFGNAAQAMCS</sequence>
<keyword evidence="2" id="KW-1185">Reference proteome</keyword>
<name>A0A418SI09_9RHOB</name>
<evidence type="ECO:0000313" key="2">
    <source>
        <dbReference type="Proteomes" id="UP000283786"/>
    </source>
</evidence>